<dbReference type="PANTHER" id="PTHR43570:SF30">
    <property type="entry name" value="ALDEHYDE DEHYDROGENASE"/>
    <property type="match status" value="1"/>
</dbReference>
<dbReference type="OrthoDB" id="440325at2759"/>
<evidence type="ECO:0000256" key="1">
    <source>
        <dbReference type="ARBA" id="ARBA00023002"/>
    </source>
</evidence>
<dbReference type="InterPro" id="IPR016162">
    <property type="entry name" value="Ald_DH_N"/>
</dbReference>
<gene>
    <name evidence="3" type="ORF">IFM89_039250</name>
</gene>
<protein>
    <submittedName>
        <fullName evidence="3">Uncharacterized protein</fullName>
    </submittedName>
</protein>
<organism evidence="3 4">
    <name type="scientific">Coptis chinensis</name>
    <dbReference type="NCBI Taxonomy" id="261450"/>
    <lineage>
        <taxon>Eukaryota</taxon>
        <taxon>Viridiplantae</taxon>
        <taxon>Streptophyta</taxon>
        <taxon>Embryophyta</taxon>
        <taxon>Tracheophyta</taxon>
        <taxon>Spermatophyta</taxon>
        <taxon>Magnoliopsida</taxon>
        <taxon>Ranunculales</taxon>
        <taxon>Ranunculaceae</taxon>
        <taxon>Coptidoideae</taxon>
        <taxon>Coptis</taxon>
    </lineage>
</organism>
<accession>A0A835IKG4</accession>
<feature type="region of interest" description="Disordered" evidence="2">
    <location>
        <begin position="1"/>
        <end position="51"/>
    </location>
</feature>
<dbReference type="GO" id="GO:0005737">
    <property type="term" value="C:cytoplasm"/>
    <property type="evidence" value="ECO:0007669"/>
    <property type="project" value="TreeGrafter"/>
</dbReference>
<dbReference type="InterPro" id="IPR012394">
    <property type="entry name" value="Aldehyde_DH_NAD(P)"/>
</dbReference>
<evidence type="ECO:0000313" key="3">
    <source>
        <dbReference type="EMBL" id="KAF9617957.1"/>
    </source>
</evidence>
<feature type="non-terminal residue" evidence="3">
    <location>
        <position position="158"/>
    </location>
</feature>
<proteinExistence type="predicted"/>
<sequence length="158" mass="18231">NLEGEENDEDVGSVDDTENDDEESEFDEVEEGFEDDDDGETESEETLVVNIIPRDGVFSSTPLYTRPTGVRDFEGELEELKEYSISGQTKCMNWRKDQLKGLLKFLKEKEGEILKALHDDLGKHHVEAYRDEDVEEKIQFFPKHSDLKEPRLMVAKKC</sequence>
<dbReference type="GO" id="GO:0004029">
    <property type="term" value="F:aldehyde dehydrogenase (NAD+) activity"/>
    <property type="evidence" value="ECO:0007669"/>
    <property type="project" value="TreeGrafter"/>
</dbReference>
<dbReference type="EMBL" id="JADFTS010000003">
    <property type="protein sequence ID" value="KAF9617957.1"/>
    <property type="molecule type" value="Genomic_DNA"/>
</dbReference>
<dbReference type="PANTHER" id="PTHR43570">
    <property type="entry name" value="ALDEHYDE DEHYDROGENASE"/>
    <property type="match status" value="1"/>
</dbReference>
<dbReference type="Gene3D" id="3.40.605.10">
    <property type="entry name" value="Aldehyde Dehydrogenase, Chain A, domain 1"/>
    <property type="match status" value="1"/>
</dbReference>
<dbReference type="AlphaFoldDB" id="A0A835IKG4"/>
<keyword evidence="1" id="KW-0560">Oxidoreductase</keyword>
<keyword evidence="4" id="KW-1185">Reference proteome</keyword>
<evidence type="ECO:0000313" key="4">
    <source>
        <dbReference type="Proteomes" id="UP000631114"/>
    </source>
</evidence>
<dbReference type="GO" id="GO:0006081">
    <property type="term" value="P:aldehyde metabolic process"/>
    <property type="evidence" value="ECO:0007669"/>
    <property type="project" value="InterPro"/>
</dbReference>
<evidence type="ECO:0000256" key="2">
    <source>
        <dbReference type="SAM" id="MobiDB-lite"/>
    </source>
</evidence>
<name>A0A835IKG4_9MAGN</name>
<comment type="caution">
    <text evidence="3">The sequence shown here is derived from an EMBL/GenBank/DDBJ whole genome shotgun (WGS) entry which is preliminary data.</text>
</comment>
<reference evidence="3 4" key="1">
    <citation type="submission" date="2020-10" db="EMBL/GenBank/DDBJ databases">
        <title>The Coptis chinensis genome and diversification of protoberbering-type alkaloids.</title>
        <authorList>
            <person name="Wang B."/>
            <person name="Shu S."/>
            <person name="Song C."/>
            <person name="Liu Y."/>
        </authorList>
    </citation>
    <scope>NUCLEOTIDE SEQUENCE [LARGE SCALE GENOMIC DNA]</scope>
    <source>
        <strain evidence="3">HL-2020</strain>
        <tissue evidence="3">Leaf</tissue>
    </source>
</reference>
<dbReference type="Proteomes" id="UP000631114">
    <property type="component" value="Unassembled WGS sequence"/>
</dbReference>
<feature type="compositionally biased region" description="Acidic residues" evidence="2">
    <location>
        <begin position="1"/>
        <end position="45"/>
    </location>
</feature>